<name>A0A1Y2A0L9_9PLEO</name>
<keyword evidence="3" id="KW-1185">Reference proteome</keyword>
<keyword evidence="1" id="KW-1133">Transmembrane helix</keyword>
<evidence type="ECO:0000313" key="2">
    <source>
        <dbReference type="EMBL" id="ORY15857.1"/>
    </source>
</evidence>
<comment type="caution">
    <text evidence="2">The sequence shown here is derived from an EMBL/GenBank/DDBJ whole genome shotgun (WGS) entry which is preliminary data.</text>
</comment>
<keyword evidence="1" id="KW-0472">Membrane</keyword>
<evidence type="ECO:0000256" key="1">
    <source>
        <dbReference type="SAM" id="Phobius"/>
    </source>
</evidence>
<evidence type="ECO:0000313" key="3">
    <source>
        <dbReference type="Proteomes" id="UP000193144"/>
    </source>
</evidence>
<dbReference type="STRING" id="1231657.A0A1Y2A0L9"/>
<keyword evidence="1" id="KW-0812">Transmembrane</keyword>
<protein>
    <submittedName>
        <fullName evidence="2">Uncharacterized protein</fullName>
    </submittedName>
</protein>
<accession>A0A1Y2A0L9</accession>
<proteinExistence type="predicted"/>
<dbReference type="OrthoDB" id="5428038at2759"/>
<dbReference type="Proteomes" id="UP000193144">
    <property type="component" value="Unassembled WGS sequence"/>
</dbReference>
<organism evidence="2 3">
    <name type="scientific">Clohesyomyces aquaticus</name>
    <dbReference type="NCBI Taxonomy" id="1231657"/>
    <lineage>
        <taxon>Eukaryota</taxon>
        <taxon>Fungi</taxon>
        <taxon>Dikarya</taxon>
        <taxon>Ascomycota</taxon>
        <taxon>Pezizomycotina</taxon>
        <taxon>Dothideomycetes</taxon>
        <taxon>Pleosporomycetidae</taxon>
        <taxon>Pleosporales</taxon>
        <taxon>Lindgomycetaceae</taxon>
        <taxon>Clohesyomyces</taxon>
    </lineage>
</organism>
<reference evidence="2 3" key="1">
    <citation type="submission" date="2016-07" db="EMBL/GenBank/DDBJ databases">
        <title>Pervasive Adenine N6-methylation of Active Genes in Fungi.</title>
        <authorList>
            <consortium name="DOE Joint Genome Institute"/>
            <person name="Mondo S.J."/>
            <person name="Dannebaum R.O."/>
            <person name="Kuo R.C."/>
            <person name="Labutti K."/>
            <person name="Haridas S."/>
            <person name="Kuo A."/>
            <person name="Salamov A."/>
            <person name="Ahrendt S.R."/>
            <person name="Lipzen A."/>
            <person name="Sullivan W."/>
            <person name="Andreopoulos W.B."/>
            <person name="Clum A."/>
            <person name="Lindquist E."/>
            <person name="Daum C."/>
            <person name="Ramamoorthy G.K."/>
            <person name="Gryganskyi A."/>
            <person name="Culley D."/>
            <person name="Magnuson J.K."/>
            <person name="James T.Y."/>
            <person name="O'Malley M.A."/>
            <person name="Stajich J.E."/>
            <person name="Spatafora J.W."/>
            <person name="Visel A."/>
            <person name="Grigoriev I.V."/>
        </authorList>
    </citation>
    <scope>NUCLEOTIDE SEQUENCE [LARGE SCALE GENOMIC DNA]</scope>
    <source>
        <strain evidence="2 3">CBS 115471</strain>
    </source>
</reference>
<feature type="transmembrane region" description="Helical" evidence="1">
    <location>
        <begin position="69"/>
        <end position="90"/>
    </location>
</feature>
<gene>
    <name evidence="2" type="ORF">BCR34DRAFT_154226</name>
</gene>
<dbReference type="AlphaFoldDB" id="A0A1Y2A0L9"/>
<sequence>MQRPPVACRRAVRSLSPASSDSIWISDSLLASTFERFFRLTCQHQTRNGSHVPGPLEARRRSAKRRMTAMASASGGVSPLPFSLGALFGLRSSPSPTWRYEPPSKVLHRQPLDPPPMPPSRAIDLDSFFSTAISPILSQPPPLAPYVHESAPTLPDIQEPDMEICLEKFKALLDFEFTGLEYPAQLKKLESAYAYACPPNDRTGIFTLSVVEYLIKEKWQSRVSYPHQRMVMDLLRTPTVDLPDFPSPESLKIAKLVRQMSKGNFVATKGWPGLCRKLATALSDSYIMDAFPDKPTLDTTLPIFWELRSPDSGLTPLVHIKMRNQNIIKIHLSDTIAKNFAIQDLEEHIGFILTRPREGFKHLASLISKARRNQKVLEHMGPVFNRIPPSLMCKYIRAMPSELLEDGQAVTETAKMKVEIWLSILHYLDIAAGISGQESNYSRLAYASIAARGVRPSDVGNHLTRLRPIALMKALLCWLPYHESTCTVPTNDIVGCVESYFVPKDRSAANLKKLCMNKSLAELFFLLQRLSIPNHGIAELVLEFFLARKNLSDITSILDHFTVKGGSFSNPAFLLKYMHHALDEPRVSEDKRFVAQLLHSIRTLVIQGEKNAAFDPILRYLDTARNVHQLENILYLAHKAHLLPLGSTFTRNSRPLMNAKLIHQIAYQCSIDNTRTWRQSARSILYLYKYLTRNQLPIGPLFTQSVTRVFVMRPLMEKHFVDSRRFAWVCGMVRRVEGEHVARKLQEVFWDWRGELIQHAMRRNIELGGRGPAKVSTMKQLRLA</sequence>
<dbReference type="EMBL" id="MCFA01000022">
    <property type="protein sequence ID" value="ORY15857.1"/>
    <property type="molecule type" value="Genomic_DNA"/>
</dbReference>